<dbReference type="CDD" id="cd00331">
    <property type="entry name" value="IGPS"/>
    <property type="match status" value="1"/>
</dbReference>
<dbReference type="Pfam" id="PF00218">
    <property type="entry name" value="IGPS"/>
    <property type="match status" value="1"/>
</dbReference>
<evidence type="ECO:0000259" key="9">
    <source>
        <dbReference type="Pfam" id="PF00218"/>
    </source>
</evidence>
<evidence type="ECO:0000256" key="6">
    <source>
        <dbReference type="ARBA" id="ARBA00023141"/>
    </source>
</evidence>
<feature type="domain" description="Indole-3-glycerol phosphate synthase" evidence="9">
    <location>
        <begin position="3"/>
        <end position="257"/>
    </location>
</feature>
<evidence type="ECO:0000313" key="10">
    <source>
        <dbReference type="EMBL" id="SDD93324.1"/>
    </source>
</evidence>
<dbReference type="InterPro" id="IPR013798">
    <property type="entry name" value="Indole-3-glycerol_P_synth_dom"/>
</dbReference>
<evidence type="ECO:0000256" key="3">
    <source>
        <dbReference type="ARBA" id="ARBA00022605"/>
    </source>
</evidence>
<comment type="catalytic activity">
    <reaction evidence="1 8">
        <text>1-(2-carboxyphenylamino)-1-deoxy-D-ribulose 5-phosphate + H(+) = (1S,2R)-1-C-(indol-3-yl)glycerol 3-phosphate + CO2 + H2O</text>
        <dbReference type="Rhea" id="RHEA:23476"/>
        <dbReference type="ChEBI" id="CHEBI:15377"/>
        <dbReference type="ChEBI" id="CHEBI:15378"/>
        <dbReference type="ChEBI" id="CHEBI:16526"/>
        <dbReference type="ChEBI" id="CHEBI:58613"/>
        <dbReference type="ChEBI" id="CHEBI:58866"/>
        <dbReference type="EC" id="4.1.1.48"/>
    </reaction>
</comment>
<comment type="similarity">
    <text evidence="8">Belongs to the TrpC family.</text>
</comment>
<organism evidence="10 11">
    <name type="scientific">Desulfuromonas thiophila</name>
    <dbReference type="NCBI Taxonomy" id="57664"/>
    <lineage>
        <taxon>Bacteria</taxon>
        <taxon>Pseudomonadati</taxon>
        <taxon>Thermodesulfobacteriota</taxon>
        <taxon>Desulfuromonadia</taxon>
        <taxon>Desulfuromonadales</taxon>
        <taxon>Desulfuromonadaceae</taxon>
        <taxon>Desulfuromonas</taxon>
    </lineage>
</organism>
<evidence type="ECO:0000313" key="11">
    <source>
        <dbReference type="Proteomes" id="UP000243205"/>
    </source>
</evidence>
<dbReference type="PANTHER" id="PTHR22854:SF2">
    <property type="entry name" value="INDOLE-3-GLYCEROL-PHOSPHATE SYNTHASE"/>
    <property type="match status" value="1"/>
</dbReference>
<dbReference type="FunFam" id="3.20.20.70:FF:000024">
    <property type="entry name" value="Indole-3-glycerol phosphate synthase"/>
    <property type="match status" value="1"/>
</dbReference>
<reference evidence="11" key="1">
    <citation type="submission" date="2016-10" db="EMBL/GenBank/DDBJ databases">
        <authorList>
            <person name="Varghese N."/>
            <person name="Submissions S."/>
        </authorList>
    </citation>
    <scope>NUCLEOTIDE SEQUENCE [LARGE SCALE GENOMIC DNA]</scope>
    <source>
        <strain evidence="11">DSM 8987</strain>
    </source>
</reference>
<keyword evidence="4 8" id="KW-0210">Decarboxylase</keyword>
<dbReference type="SUPFAM" id="SSF51366">
    <property type="entry name" value="Ribulose-phoshate binding barrel"/>
    <property type="match status" value="1"/>
</dbReference>
<dbReference type="NCBIfam" id="NF001373">
    <property type="entry name" value="PRK00278.1-6"/>
    <property type="match status" value="1"/>
</dbReference>
<evidence type="ECO:0000256" key="7">
    <source>
        <dbReference type="ARBA" id="ARBA00023239"/>
    </source>
</evidence>
<name>A0A1G6YS48_9BACT</name>
<dbReference type="EMBL" id="FNAQ01000002">
    <property type="protein sequence ID" value="SDD93324.1"/>
    <property type="molecule type" value="Genomic_DNA"/>
</dbReference>
<protein>
    <recommendedName>
        <fullName evidence="8">Indole-3-glycerol phosphate synthase</fullName>
        <shortName evidence="8">IGPS</shortName>
        <ecNumber evidence="8">4.1.1.48</ecNumber>
    </recommendedName>
</protein>
<dbReference type="Proteomes" id="UP000243205">
    <property type="component" value="Unassembled WGS sequence"/>
</dbReference>
<dbReference type="InterPro" id="IPR045186">
    <property type="entry name" value="Indole-3-glycerol_P_synth"/>
</dbReference>
<evidence type="ECO:0000256" key="4">
    <source>
        <dbReference type="ARBA" id="ARBA00022793"/>
    </source>
</evidence>
<proteinExistence type="inferred from homology"/>
<dbReference type="UniPathway" id="UPA00035">
    <property type="reaction ID" value="UER00043"/>
</dbReference>
<accession>A0A1G6YS48</accession>
<dbReference type="EC" id="4.1.1.48" evidence="8"/>
<evidence type="ECO:0000256" key="8">
    <source>
        <dbReference type="HAMAP-Rule" id="MF_00134"/>
    </source>
</evidence>
<dbReference type="GO" id="GO:0004640">
    <property type="term" value="F:phosphoribosylanthranilate isomerase activity"/>
    <property type="evidence" value="ECO:0007669"/>
    <property type="project" value="TreeGrafter"/>
</dbReference>
<comment type="pathway">
    <text evidence="2 8">Amino-acid biosynthesis; L-tryptophan biosynthesis; L-tryptophan from chorismate: step 4/5.</text>
</comment>
<keyword evidence="11" id="KW-1185">Reference proteome</keyword>
<keyword evidence="3 8" id="KW-0028">Amino-acid biosynthesis</keyword>
<dbReference type="RefSeq" id="WP_092076156.1">
    <property type="nucleotide sequence ID" value="NZ_FNAQ01000002.1"/>
</dbReference>
<keyword evidence="7 8" id="KW-0456">Lyase</keyword>
<dbReference type="GO" id="GO:0004425">
    <property type="term" value="F:indole-3-glycerol-phosphate synthase activity"/>
    <property type="evidence" value="ECO:0007669"/>
    <property type="project" value="UniProtKB-UniRule"/>
</dbReference>
<gene>
    <name evidence="8" type="primary">trpC</name>
    <name evidence="10" type="ORF">SAMN05661003_102156</name>
</gene>
<dbReference type="HAMAP" id="MF_00134_B">
    <property type="entry name" value="IGPS_B"/>
    <property type="match status" value="1"/>
</dbReference>
<evidence type="ECO:0000256" key="5">
    <source>
        <dbReference type="ARBA" id="ARBA00022822"/>
    </source>
</evidence>
<dbReference type="GO" id="GO:0000162">
    <property type="term" value="P:L-tryptophan biosynthetic process"/>
    <property type="evidence" value="ECO:0007669"/>
    <property type="project" value="UniProtKB-UniRule"/>
</dbReference>
<dbReference type="AlphaFoldDB" id="A0A1G6YS48"/>
<dbReference type="OrthoDB" id="9804217at2"/>
<dbReference type="STRING" id="57664.SAMN05661003_102156"/>
<keyword evidence="6 8" id="KW-0057">Aromatic amino acid biosynthesis</keyword>
<sequence>MILDRILEHKRQEVAADRQRQPLAELQRKCRDLQPTRGFIARLRQCAACDTAIIAEVKKGSPSKGIIRADFDPLAIARAYAANGAACLSVLTDNAFFYGQLDYLPAIAEAVAIPLLRKDFIVDPYQIYQARLWRADAVLLIAAALSLSQLQEFSALAASLGLDVLLEVHNESELAAALQTTCPLVGINNRCLNRFVTDLAVTERLLPRIPADRFVVAESGIRDRDDIERLQRAGAGAFLVGETLMRQADVGAALRRLRGQELA</sequence>
<dbReference type="Gene3D" id="3.20.20.70">
    <property type="entry name" value="Aldolase class I"/>
    <property type="match status" value="1"/>
</dbReference>
<dbReference type="PANTHER" id="PTHR22854">
    <property type="entry name" value="TRYPTOPHAN BIOSYNTHESIS PROTEIN"/>
    <property type="match status" value="1"/>
</dbReference>
<evidence type="ECO:0000256" key="2">
    <source>
        <dbReference type="ARBA" id="ARBA00004696"/>
    </source>
</evidence>
<dbReference type="InterPro" id="IPR011060">
    <property type="entry name" value="RibuloseP-bd_barrel"/>
</dbReference>
<keyword evidence="5 8" id="KW-0822">Tryptophan biosynthesis</keyword>
<evidence type="ECO:0000256" key="1">
    <source>
        <dbReference type="ARBA" id="ARBA00001633"/>
    </source>
</evidence>
<dbReference type="NCBIfam" id="NF001377">
    <property type="entry name" value="PRK00278.2-4"/>
    <property type="match status" value="1"/>
</dbReference>
<dbReference type="InterPro" id="IPR013785">
    <property type="entry name" value="Aldolase_TIM"/>
</dbReference>